<gene>
    <name evidence="2" type="primary">Magea7</name>
</gene>
<name>O89011_MOUSE</name>
<feature type="compositionally biased region" description="Polar residues" evidence="1">
    <location>
        <begin position="1"/>
        <end position="29"/>
    </location>
</feature>
<feature type="region of interest" description="Disordered" evidence="1">
    <location>
        <begin position="1"/>
        <end position="80"/>
    </location>
</feature>
<accession>O89011</accession>
<dbReference type="EMBL" id="AJ005531">
    <property type="protein sequence ID" value="CAA06585.1"/>
    <property type="molecule type" value="Genomic_DNA"/>
</dbReference>
<evidence type="ECO:0000256" key="1">
    <source>
        <dbReference type="SAM" id="MobiDB-lite"/>
    </source>
</evidence>
<proteinExistence type="predicted"/>
<dbReference type="AlphaFoldDB" id="O89011"/>
<organism evidence="2">
    <name type="scientific">Mus musculus</name>
    <name type="common">Mouse</name>
    <dbReference type="NCBI Taxonomy" id="10090"/>
    <lineage>
        <taxon>Eukaryota</taxon>
        <taxon>Metazoa</taxon>
        <taxon>Chordata</taxon>
        <taxon>Craniata</taxon>
        <taxon>Vertebrata</taxon>
        <taxon>Euteleostomi</taxon>
        <taxon>Mammalia</taxon>
        <taxon>Eutheria</taxon>
        <taxon>Euarchontoglires</taxon>
        <taxon>Glires</taxon>
        <taxon>Rodentia</taxon>
        <taxon>Myomorpha</taxon>
        <taxon>Muroidea</taxon>
        <taxon>Muridae</taxon>
        <taxon>Murinae</taxon>
        <taxon>Mus</taxon>
        <taxon>Mus</taxon>
    </lineage>
</organism>
<protein>
    <submittedName>
        <fullName evidence="2">Magea7 protein</fullName>
    </submittedName>
</protein>
<sequence>MDDSHNTQYCNLQESAQSQQESDNDQATMDTSEEEEDTTTSNKVYGSGIPNPPQSPQSASSPCVMMASIPDSPSEEASIK</sequence>
<reference evidence="2" key="1">
    <citation type="journal article" date="1999" name="Genomics">
        <title>A new family of mouse genes homologous to the human MAGE genes.</title>
        <authorList>
            <person name="De Plaen E."/>
            <person name="De Backer O."/>
            <person name="Arnaud D."/>
            <person name="Bonjean B."/>
            <person name="Chomez P."/>
            <person name="Martelange V."/>
            <person name="Avner P."/>
            <person name="Baldacci P."/>
            <person name="Babinet C."/>
            <person name="Hwang S.Y."/>
            <person name="Knowles B."/>
            <person name="Boon T."/>
        </authorList>
    </citation>
    <scope>NUCLEOTIDE SEQUENCE</scope>
    <source>
        <tissue evidence="2">Liver</tissue>
    </source>
</reference>
<evidence type="ECO:0000313" key="2">
    <source>
        <dbReference type="EMBL" id="CAA06585.1"/>
    </source>
</evidence>